<evidence type="ECO:0000313" key="3">
    <source>
        <dbReference type="Proteomes" id="UP000005938"/>
    </source>
</evidence>
<dbReference type="Proteomes" id="UP000005938">
    <property type="component" value="Unassembled WGS sequence"/>
</dbReference>
<dbReference type="OrthoDB" id="353549at2"/>
<sequence>MKKCIYLILIVFNLNATAQTLKDCSTCLVQIMQPEQIENLSIDEIQYLANDLIARKGYNFKRGDIDFYYSQNVTDLLPQRKTTRNTTPTQTVVLLMCFM</sequence>
<dbReference type="EMBL" id="AJJU01000017">
    <property type="protein sequence ID" value="EID73835.1"/>
    <property type="molecule type" value="Genomic_DNA"/>
</dbReference>
<reference evidence="2 3" key="1">
    <citation type="journal article" date="2012" name="J. Bacteriol.">
        <title>Genome Sequence of the Halotolerant Bacterium Imtechella halotolerans K1T.</title>
        <authorList>
            <person name="Kumar S."/>
            <person name="Vikram S."/>
            <person name="Subramanian S."/>
            <person name="Raghava G.P."/>
            <person name="Pinnaka A.K."/>
        </authorList>
    </citation>
    <scope>NUCLEOTIDE SEQUENCE [LARGE SCALE GENOMIC DNA]</scope>
    <source>
        <strain evidence="2 3">K1</strain>
    </source>
</reference>
<name>I0WBR9_9FLAO</name>
<gene>
    <name evidence="2" type="ORF">W5A_09730</name>
</gene>
<accession>I0WBR9</accession>
<feature type="chain" id="PRO_5003635003" evidence="1">
    <location>
        <begin position="19"/>
        <end position="99"/>
    </location>
</feature>
<dbReference type="AlphaFoldDB" id="I0WBR9"/>
<comment type="caution">
    <text evidence="2">The sequence shown here is derived from an EMBL/GenBank/DDBJ whole genome shotgun (WGS) entry which is preliminary data.</text>
</comment>
<keyword evidence="1" id="KW-0732">Signal</keyword>
<proteinExistence type="predicted"/>
<keyword evidence="3" id="KW-1185">Reference proteome</keyword>
<dbReference type="Gene3D" id="1.20.58.1690">
    <property type="match status" value="1"/>
</dbReference>
<feature type="signal peptide" evidence="1">
    <location>
        <begin position="1"/>
        <end position="18"/>
    </location>
</feature>
<dbReference type="RefSeq" id="WP_008239985.1">
    <property type="nucleotide sequence ID" value="NZ_AJJU01000017.1"/>
</dbReference>
<organism evidence="2 3">
    <name type="scientific">Imtechella halotolerans K1</name>
    <dbReference type="NCBI Taxonomy" id="946077"/>
    <lineage>
        <taxon>Bacteria</taxon>
        <taxon>Pseudomonadati</taxon>
        <taxon>Bacteroidota</taxon>
        <taxon>Flavobacteriia</taxon>
        <taxon>Flavobacteriales</taxon>
        <taxon>Flavobacteriaceae</taxon>
        <taxon>Imtechella</taxon>
    </lineage>
</organism>
<protein>
    <submittedName>
        <fullName evidence="2">Uncharacterized protein</fullName>
    </submittedName>
</protein>
<dbReference type="STRING" id="946077.W5A_09730"/>
<evidence type="ECO:0000313" key="2">
    <source>
        <dbReference type="EMBL" id="EID73835.1"/>
    </source>
</evidence>
<evidence type="ECO:0000256" key="1">
    <source>
        <dbReference type="SAM" id="SignalP"/>
    </source>
</evidence>
<dbReference type="InterPro" id="IPR038434">
    <property type="entry name" value="YARHG_sf"/>
</dbReference>